<keyword evidence="3" id="KW-1185">Reference proteome</keyword>
<sequence>MSSIKLFVKAAGLFKILGIAIVSLLLLFAPLIKHYTVGDATNIKIHFLDPNHFTTERYMTVLFVYYEKIIAALTVVWLVEFFGDDFEGGIINLIKVYYYGYKNAFLTKFKIAVLPTCLTLVTGSMLGKKIIDDCLIQLENFYKKSYVPISYFEIFLRVLPTIIFFIGLSLVILYYSRSRVITYTVCWGLILSELITFGSFRFLSPFINASRGKTFSDWSLNILLTNRIAYAFIGIFLSWIVIRRVKNV</sequence>
<evidence type="ECO:0000313" key="2">
    <source>
        <dbReference type="EMBL" id="AZT91324.1"/>
    </source>
</evidence>
<keyword evidence="1" id="KW-0812">Transmembrane</keyword>
<name>A0A3T0D8F7_9FIRM</name>
<dbReference type="KEGG" id="ccha:ELD05_12290"/>
<dbReference type="AlphaFoldDB" id="A0A3T0D8F7"/>
<organism evidence="2 3">
    <name type="scientific">Caldicellulosiruptor changbaiensis</name>
    <dbReference type="NCBI Taxonomy" id="1222016"/>
    <lineage>
        <taxon>Bacteria</taxon>
        <taxon>Bacillati</taxon>
        <taxon>Bacillota</taxon>
        <taxon>Bacillota incertae sedis</taxon>
        <taxon>Caldicellulosiruptorales</taxon>
        <taxon>Caldicellulosiruptoraceae</taxon>
        <taxon>Caldicellulosiruptor</taxon>
    </lineage>
</organism>
<evidence type="ECO:0000313" key="3">
    <source>
        <dbReference type="Proteomes" id="UP000282930"/>
    </source>
</evidence>
<keyword evidence="1" id="KW-0472">Membrane</keyword>
<gene>
    <name evidence="2" type="ORF">ELD05_12290</name>
</gene>
<feature type="transmembrane region" description="Helical" evidence="1">
    <location>
        <begin position="181"/>
        <end position="203"/>
    </location>
</feature>
<feature type="transmembrane region" description="Helical" evidence="1">
    <location>
        <begin position="154"/>
        <end position="175"/>
    </location>
</feature>
<evidence type="ECO:0000256" key="1">
    <source>
        <dbReference type="SAM" id="Phobius"/>
    </source>
</evidence>
<proteinExistence type="predicted"/>
<reference evidence="2 3" key="1">
    <citation type="submission" date="2018-12" db="EMBL/GenBank/DDBJ databases">
        <title>Genome sequence from the cellulolytic species, Caldicellulosiruptor changbaiensis.</title>
        <authorList>
            <person name="Blumer-Schuette S.E."/>
            <person name="Mendoza C."/>
        </authorList>
    </citation>
    <scope>NUCLEOTIDE SEQUENCE [LARGE SCALE GENOMIC DNA]</scope>
    <source>
        <strain evidence="2 3">CBS-Z</strain>
    </source>
</reference>
<feature type="transmembrane region" description="Helical" evidence="1">
    <location>
        <begin position="58"/>
        <end position="79"/>
    </location>
</feature>
<keyword evidence="1" id="KW-1133">Transmembrane helix</keyword>
<accession>A0A3T0D8F7</accession>
<dbReference type="EMBL" id="CP034791">
    <property type="protein sequence ID" value="AZT91324.1"/>
    <property type="molecule type" value="Genomic_DNA"/>
</dbReference>
<dbReference type="RefSeq" id="WP_127352653.1">
    <property type="nucleotide sequence ID" value="NZ_CP034791.1"/>
</dbReference>
<protein>
    <submittedName>
        <fullName evidence="2">Uncharacterized protein</fullName>
    </submittedName>
</protein>
<feature type="transmembrane region" description="Helical" evidence="1">
    <location>
        <begin position="12"/>
        <end position="32"/>
    </location>
</feature>
<dbReference type="Proteomes" id="UP000282930">
    <property type="component" value="Chromosome"/>
</dbReference>
<feature type="transmembrane region" description="Helical" evidence="1">
    <location>
        <begin position="224"/>
        <end position="242"/>
    </location>
</feature>